<organism evidence="1 2">
    <name type="scientific">Candidatus Woesebacteria bacterium GW2011_GWA1_37_8</name>
    <dbReference type="NCBI Taxonomy" id="1618546"/>
    <lineage>
        <taxon>Bacteria</taxon>
        <taxon>Candidatus Woeseibacteriota</taxon>
    </lineage>
</organism>
<comment type="caution">
    <text evidence="1">The sequence shown here is derived from an EMBL/GenBank/DDBJ whole genome shotgun (WGS) entry which is preliminary data.</text>
</comment>
<protein>
    <submittedName>
        <fullName evidence="1">Uncharacterized protein</fullName>
    </submittedName>
</protein>
<reference evidence="1 2" key="1">
    <citation type="journal article" date="2015" name="Nature">
        <title>rRNA introns, odd ribosomes, and small enigmatic genomes across a large radiation of phyla.</title>
        <authorList>
            <person name="Brown C.T."/>
            <person name="Hug L.A."/>
            <person name="Thomas B.C."/>
            <person name="Sharon I."/>
            <person name="Castelle C.J."/>
            <person name="Singh A."/>
            <person name="Wilkins M.J."/>
            <person name="Williams K.H."/>
            <person name="Banfield J.F."/>
        </authorList>
    </citation>
    <scope>NUCLEOTIDE SEQUENCE [LARGE SCALE GENOMIC DNA]</scope>
</reference>
<dbReference type="InterPro" id="IPR023170">
    <property type="entry name" value="HhH_base_excis_C"/>
</dbReference>
<name>A0A0G0HVB7_9BACT</name>
<dbReference type="EMBL" id="LBTR01000004">
    <property type="protein sequence ID" value="KKQ46202.1"/>
    <property type="molecule type" value="Genomic_DNA"/>
</dbReference>
<dbReference type="Proteomes" id="UP000034603">
    <property type="component" value="Unassembled WGS sequence"/>
</dbReference>
<gene>
    <name evidence="1" type="ORF">US62_C0004G0015</name>
</gene>
<evidence type="ECO:0000313" key="2">
    <source>
        <dbReference type="Proteomes" id="UP000034603"/>
    </source>
</evidence>
<sequence length="320" mass="36258">MLESAALGIEQQRYQIDKDRAKSVIEKALAGREARTGFFATNFQPEKPFIEIAQKYGIQTNNEAFCLNALFMTTPFVIAQNTGQFFNRITDAKLLNDYAWIFDPSTAINETTSDPNGVLRKACLDYFRPAGYSVNALGQWMHNLSVLNEKHQGDIRNFFRECEDDAVKVVDALVVRPRAKSSEKTGFRRYGPKLARLFVQWVNQYELYVLKNSGEVGVPVDFQIARVLIQTDAIPLSEPVQAHTITHKVLLPMFTELCNENGFKPQEVSEALWTIGSVGCSNRRHEDCPVASLCNRMISRNPYDRGGMFDPTDVGRFKKQ</sequence>
<dbReference type="AlphaFoldDB" id="A0A0G0HVB7"/>
<dbReference type="Gene3D" id="1.10.1670.10">
    <property type="entry name" value="Helix-hairpin-Helix base-excision DNA repair enzymes (C-terminal)"/>
    <property type="match status" value="1"/>
</dbReference>
<proteinExistence type="predicted"/>
<accession>A0A0G0HVB7</accession>
<evidence type="ECO:0000313" key="1">
    <source>
        <dbReference type="EMBL" id="KKQ46202.1"/>
    </source>
</evidence>